<sequence>MDDDDDFDDDIDLEELDRLIQQRNASKSQSVDAETPAPVAGSATRSGVPAERPLEDKLTVIKGENAILRSRLAQTQREYENEREQLLQSQNNFRQDQENEVQKLKDEIARLKNEQTFLYNEMQQVSFQRKLQRKSKSADDEEESLFVTTSPSPKRKRDFGASFRDGFGDASPSKRKRHTRSALDEDHTLVNTSSSDISTGNGKVQGDMNGNDGSDPVTAPRPWIPPVLSRAQYSLEFCRMITTHTVMGGQDRTLQRLNRFKFKDSTFMSELEQTLNSTVTGPELVRDFLDACSRLIQYTVYEREDIAPCPLLLDLVMWSMEYDPKSVLTPGGMSHWAQLIYKILKLRYRSIRDKEEGMFNDASMSIPVSTCRDYLVVLACLDVLHTLSYIALCDRDLSNSFWLDNRSAMRVLWLFLTAHVPSNALIKVLEILINCPAPPYAAVEEAVRLLTAPAPKQLSPMILFASLEGAEALFPIEYDTVESLASDSGEIRLARDPDDYEYDLCLTGERNSINVRRLIIKLLTFLAMGATHVKEGNSVVESSAFTGSVIQCMAQALANAYYEPGGTRQRLELVGDCVRYLKLVWELHSDPPSILPSLVAGASQDYMVSLARIAFSDPGKGQEELVRFDPSVMDIAQDLLEQCTTLSEGEDIYEAMTT</sequence>
<feature type="compositionally biased region" description="Polar residues" evidence="5">
    <location>
        <begin position="189"/>
        <end position="202"/>
    </location>
</feature>
<dbReference type="InterPro" id="IPR048379">
    <property type="entry name" value="Rad26-like_C"/>
</dbReference>
<dbReference type="Pfam" id="PF21046">
    <property type="entry name" value="Rad26-like_C"/>
    <property type="match status" value="1"/>
</dbReference>
<evidence type="ECO:0000313" key="7">
    <source>
        <dbReference type="EMBL" id="CDP33436.1"/>
    </source>
</evidence>
<evidence type="ECO:0000256" key="5">
    <source>
        <dbReference type="SAM" id="MobiDB-lite"/>
    </source>
</evidence>
<evidence type="ECO:0000256" key="4">
    <source>
        <dbReference type="SAM" id="Coils"/>
    </source>
</evidence>
<gene>
    <name evidence="7" type="ORF">GNLVRS02_ARAD1A09350g</name>
</gene>
<dbReference type="PhylomeDB" id="A0A060T2L3"/>
<reference evidence="7" key="1">
    <citation type="submission" date="2014-02" db="EMBL/GenBank/DDBJ databases">
        <authorList>
            <person name="Genoscope - CEA"/>
        </authorList>
    </citation>
    <scope>NUCLEOTIDE SEQUENCE</scope>
    <source>
        <strain evidence="7">LS3</strain>
    </source>
</reference>
<dbReference type="GO" id="GO:0000077">
    <property type="term" value="P:DNA damage checkpoint signaling"/>
    <property type="evidence" value="ECO:0007669"/>
    <property type="project" value="InterPro"/>
</dbReference>
<keyword evidence="2" id="KW-0227">DNA damage</keyword>
<evidence type="ECO:0000256" key="3">
    <source>
        <dbReference type="ARBA" id="ARBA00023242"/>
    </source>
</evidence>
<dbReference type="AlphaFoldDB" id="A0A060T2L3"/>
<proteinExistence type="predicted"/>
<evidence type="ECO:0000256" key="1">
    <source>
        <dbReference type="ARBA" id="ARBA00004123"/>
    </source>
</evidence>
<evidence type="ECO:0000256" key="2">
    <source>
        <dbReference type="ARBA" id="ARBA00022763"/>
    </source>
</evidence>
<keyword evidence="4" id="KW-0175">Coiled coil</keyword>
<accession>A0A060T2L3</accession>
<reference evidence="7" key="2">
    <citation type="submission" date="2014-06" db="EMBL/GenBank/DDBJ databases">
        <title>The complete genome of Blastobotrys (Arxula) adeninivorans LS3 - a yeast of biotechnological interest.</title>
        <authorList>
            <person name="Kunze G."/>
            <person name="Gaillardin C."/>
            <person name="Czernicka M."/>
            <person name="Durrens P."/>
            <person name="Martin T."/>
            <person name="Boer E."/>
            <person name="Gabaldon T."/>
            <person name="Cruz J."/>
            <person name="Talla E."/>
            <person name="Marck C."/>
            <person name="Goffeau A."/>
            <person name="Barbe V."/>
            <person name="Baret P."/>
            <person name="Baronian K."/>
            <person name="Beier S."/>
            <person name="Bleykasten C."/>
            <person name="Bode R."/>
            <person name="Casaregola S."/>
            <person name="Despons L."/>
            <person name="Fairhead C."/>
            <person name="Giersberg M."/>
            <person name="Gierski P."/>
            <person name="Hahnel U."/>
            <person name="Hartmann A."/>
            <person name="Jankowska D."/>
            <person name="Jubin C."/>
            <person name="Jung P."/>
            <person name="Lafontaine I."/>
            <person name="Leh-Louis V."/>
            <person name="Lemaire M."/>
            <person name="Marcet-Houben M."/>
            <person name="Mascher M."/>
            <person name="Morel G."/>
            <person name="Richard G.-F."/>
            <person name="Riechen J."/>
            <person name="Sacerdot C."/>
            <person name="Sarkar A."/>
            <person name="Savel G."/>
            <person name="Schacherer J."/>
            <person name="Sherman D."/>
            <person name="Straub M.-L."/>
            <person name="Stein N."/>
            <person name="Thierry A."/>
            <person name="Trautwein-Schult A."/>
            <person name="Westhof E."/>
            <person name="Worch S."/>
            <person name="Dujon B."/>
            <person name="Souciet J.-L."/>
            <person name="Wincker P."/>
            <person name="Scholz U."/>
            <person name="Neuveglise N."/>
        </authorList>
    </citation>
    <scope>NUCLEOTIDE SEQUENCE</scope>
    <source>
        <strain evidence="7">LS3</strain>
    </source>
</reference>
<dbReference type="InterPro" id="IPR018622">
    <property type="entry name" value="DNA_damage_chkpnt_Lcd1"/>
</dbReference>
<keyword evidence="3" id="KW-0539">Nucleus</keyword>
<organism evidence="7">
    <name type="scientific">Blastobotrys adeninivorans</name>
    <name type="common">Yeast</name>
    <name type="synonym">Arxula adeninivorans</name>
    <dbReference type="NCBI Taxonomy" id="409370"/>
    <lineage>
        <taxon>Eukaryota</taxon>
        <taxon>Fungi</taxon>
        <taxon>Dikarya</taxon>
        <taxon>Ascomycota</taxon>
        <taxon>Saccharomycotina</taxon>
        <taxon>Dipodascomycetes</taxon>
        <taxon>Dipodascales</taxon>
        <taxon>Trichomonascaceae</taxon>
        <taxon>Blastobotrys</taxon>
    </lineage>
</organism>
<feature type="coiled-coil region" evidence="4">
    <location>
        <begin position="65"/>
        <end position="121"/>
    </location>
</feature>
<protein>
    <submittedName>
        <fullName evidence="7">ARAD1A09350p</fullName>
    </submittedName>
</protein>
<name>A0A060T2L3_BLAAD</name>
<feature type="compositionally biased region" description="Polar residues" evidence="5">
    <location>
        <begin position="21"/>
        <end position="32"/>
    </location>
</feature>
<dbReference type="Pfam" id="PF09798">
    <property type="entry name" value="LCD1"/>
    <property type="match status" value="1"/>
</dbReference>
<comment type="subcellular location">
    <subcellularLocation>
        <location evidence="1">Nucleus</location>
    </subcellularLocation>
</comment>
<evidence type="ECO:0000259" key="6">
    <source>
        <dbReference type="Pfam" id="PF21046"/>
    </source>
</evidence>
<feature type="domain" description="Rad26-like C-terminal" evidence="6">
    <location>
        <begin position="598"/>
        <end position="656"/>
    </location>
</feature>
<feature type="region of interest" description="Disordered" evidence="5">
    <location>
        <begin position="20"/>
        <end position="55"/>
    </location>
</feature>
<dbReference type="EMBL" id="HG937691">
    <property type="protein sequence ID" value="CDP33436.1"/>
    <property type="molecule type" value="Genomic_DNA"/>
</dbReference>
<dbReference type="GO" id="GO:0005634">
    <property type="term" value="C:nucleus"/>
    <property type="evidence" value="ECO:0007669"/>
    <property type="project" value="UniProtKB-SubCell"/>
</dbReference>
<feature type="region of interest" description="Disordered" evidence="5">
    <location>
        <begin position="126"/>
        <end position="223"/>
    </location>
</feature>